<gene>
    <name evidence="3" type="ORF">LCGC14_0288790</name>
</gene>
<evidence type="ECO:0000313" key="3">
    <source>
        <dbReference type="EMBL" id="KKN84417.1"/>
    </source>
</evidence>
<dbReference type="PANTHER" id="PTHR32114">
    <property type="entry name" value="ABC TRANSPORTER ABCH.3"/>
    <property type="match status" value="1"/>
</dbReference>
<feature type="coiled-coil region" evidence="1">
    <location>
        <begin position="263"/>
        <end position="297"/>
    </location>
</feature>
<proteinExistence type="predicted"/>
<dbReference type="Pfam" id="PF13175">
    <property type="entry name" value="AAA_15"/>
    <property type="match status" value="1"/>
</dbReference>
<feature type="domain" description="Endonuclease GajA/Old nuclease/RecF-like AAA" evidence="2">
    <location>
        <begin position="7"/>
        <end position="56"/>
    </location>
</feature>
<dbReference type="EMBL" id="LAZR01000171">
    <property type="protein sequence ID" value="KKN84417.1"/>
    <property type="molecule type" value="Genomic_DNA"/>
</dbReference>
<protein>
    <recommendedName>
        <fullName evidence="2">Endonuclease GajA/Old nuclease/RecF-like AAA domain-containing protein</fullName>
    </recommendedName>
</protein>
<dbReference type="Gene3D" id="3.40.50.300">
    <property type="entry name" value="P-loop containing nucleotide triphosphate hydrolases"/>
    <property type="match status" value="1"/>
</dbReference>
<dbReference type="AlphaFoldDB" id="A0A0F9UAP8"/>
<dbReference type="InterPro" id="IPR027417">
    <property type="entry name" value="P-loop_NTPase"/>
</dbReference>
<evidence type="ECO:0000256" key="1">
    <source>
        <dbReference type="SAM" id="Coils"/>
    </source>
</evidence>
<evidence type="ECO:0000259" key="2">
    <source>
        <dbReference type="Pfam" id="PF13175"/>
    </source>
</evidence>
<sequence length="321" mass="34747">MPSYSPVKSLTVKNFQSVADATIELGHLTVLVGPGDAGKSAILRAFRALCLNDASDEDIRHGEKQTEVALTLEDGTVIEWWKKQKQGGCYRLGEKEFTKTGGNVPEEIASVLGVGLINIDATSDITPQLSDQFDAPFIIYETGSKRARILGKATRLDTVVTAQMACKKERDQAHREAETASSELDGVEAGLASIPDYEALEARADTVAENLQTIEDSMTLVRRAQELDDLIAEVRSRAVAVDVAPLREQLDLAAAGLERAASVQEITRRLPDAQRSVDELKGRISDNKAALESFEEQYAAACEEAGVCEKCGGLLDHKECA</sequence>
<dbReference type="InterPro" id="IPR041685">
    <property type="entry name" value="AAA_GajA/Old/RecF-like"/>
</dbReference>
<accession>A0A0F9UAP8</accession>
<keyword evidence="1" id="KW-0175">Coiled coil</keyword>
<reference evidence="3" key="1">
    <citation type="journal article" date="2015" name="Nature">
        <title>Complex archaea that bridge the gap between prokaryotes and eukaryotes.</title>
        <authorList>
            <person name="Spang A."/>
            <person name="Saw J.H."/>
            <person name="Jorgensen S.L."/>
            <person name="Zaremba-Niedzwiedzka K."/>
            <person name="Martijn J."/>
            <person name="Lind A.E."/>
            <person name="van Eijk R."/>
            <person name="Schleper C."/>
            <person name="Guy L."/>
            <person name="Ettema T.J."/>
        </authorList>
    </citation>
    <scope>NUCLEOTIDE SEQUENCE</scope>
</reference>
<name>A0A0F9UAP8_9ZZZZ</name>
<organism evidence="3">
    <name type="scientific">marine sediment metagenome</name>
    <dbReference type="NCBI Taxonomy" id="412755"/>
    <lineage>
        <taxon>unclassified sequences</taxon>
        <taxon>metagenomes</taxon>
        <taxon>ecological metagenomes</taxon>
    </lineage>
</organism>
<comment type="caution">
    <text evidence="3">The sequence shown here is derived from an EMBL/GenBank/DDBJ whole genome shotgun (WGS) entry which is preliminary data.</text>
</comment>
<dbReference type="PANTHER" id="PTHR32114:SF2">
    <property type="entry name" value="ABC TRANSPORTER ABCH.3"/>
    <property type="match status" value="1"/>
</dbReference>
<dbReference type="SUPFAM" id="SSF52540">
    <property type="entry name" value="P-loop containing nucleoside triphosphate hydrolases"/>
    <property type="match status" value="1"/>
</dbReference>